<feature type="domain" description="SWIM-type" evidence="7">
    <location>
        <begin position="16"/>
        <end position="54"/>
    </location>
</feature>
<comment type="caution">
    <text evidence="8">The sequence shown here is derived from an EMBL/GenBank/DDBJ whole genome shotgun (WGS) entry which is preliminary data.</text>
</comment>
<keyword evidence="3 5" id="KW-0863">Zinc-finger</keyword>
<comment type="function">
    <text evidence="6">Putative transcription activator involved in regulating light control of development.</text>
</comment>
<dbReference type="InterPro" id="IPR007527">
    <property type="entry name" value="Znf_SWIM"/>
</dbReference>
<dbReference type="Pfam" id="PF04434">
    <property type="entry name" value="SWIM"/>
    <property type="match status" value="1"/>
</dbReference>
<accession>A0A0K9P9E1</accession>
<evidence type="ECO:0000313" key="8">
    <source>
        <dbReference type="EMBL" id="KMZ65678.1"/>
    </source>
</evidence>
<evidence type="ECO:0000256" key="1">
    <source>
        <dbReference type="ARBA" id="ARBA00005889"/>
    </source>
</evidence>
<dbReference type="PANTHER" id="PTHR31669:SF283">
    <property type="entry name" value="PROTEIN FAR1-RELATED SEQUENCE"/>
    <property type="match status" value="1"/>
</dbReference>
<dbReference type="OrthoDB" id="124789at2759"/>
<keyword evidence="6" id="KW-0539">Nucleus</keyword>
<keyword evidence="2 6" id="KW-0479">Metal-binding</keyword>
<comment type="similarity">
    <text evidence="1 6">Belongs to the FHY3/FAR1 family.</text>
</comment>
<dbReference type="SMART" id="SM00575">
    <property type="entry name" value="ZnF_PMZ"/>
    <property type="match status" value="1"/>
</dbReference>
<evidence type="ECO:0000313" key="9">
    <source>
        <dbReference type="Proteomes" id="UP000036987"/>
    </source>
</evidence>
<evidence type="ECO:0000256" key="3">
    <source>
        <dbReference type="ARBA" id="ARBA00022771"/>
    </source>
</evidence>
<dbReference type="GO" id="GO:0006355">
    <property type="term" value="P:regulation of DNA-templated transcription"/>
    <property type="evidence" value="ECO:0007669"/>
    <property type="project" value="UniProtKB-UniRule"/>
</dbReference>
<dbReference type="InterPro" id="IPR031052">
    <property type="entry name" value="FHY3/FAR1"/>
</dbReference>
<dbReference type="GO" id="GO:0005634">
    <property type="term" value="C:nucleus"/>
    <property type="evidence" value="ECO:0007669"/>
    <property type="project" value="UniProtKB-SubCell"/>
</dbReference>
<evidence type="ECO:0000256" key="4">
    <source>
        <dbReference type="ARBA" id="ARBA00022833"/>
    </source>
</evidence>
<proteinExistence type="inferred from homology"/>
<evidence type="ECO:0000256" key="6">
    <source>
        <dbReference type="RuleBase" id="RU367018"/>
    </source>
</evidence>
<dbReference type="InterPro" id="IPR006564">
    <property type="entry name" value="Znf_PMZ"/>
</dbReference>
<sequence>MENQIFYAVSIGSFEVSGTIHIGEEGVYAKCTCRLFESFEIPCRHLICYLTLNNISILPETLMCNRWRVLQRKRPTTTSHTTEVKDTGNLRPLFNHLISLAGESEDKIIHARKILEDDILSIMDNNTESDIAKVYGSITRFHDSNTQSIDVGNPAVAKIKGCGHDGRPSKKSERFIPRRMNNVPKQRSCSIC</sequence>
<dbReference type="PANTHER" id="PTHR31669">
    <property type="entry name" value="PROTEIN FAR1-RELATED SEQUENCE 10-RELATED"/>
    <property type="match status" value="1"/>
</dbReference>
<dbReference type="Proteomes" id="UP000036987">
    <property type="component" value="Unassembled WGS sequence"/>
</dbReference>
<dbReference type="GO" id="GO:0008270">
    <property type="term" value="F:zinc ion binding"/>
    <property type="evidence" value="ECO:0007669"/>
    <property type="project" value="UniProtKB-UniRule"/>
</dbReference>
<reference evidence="9" key="1">
    <citation type="journal article" date="2016" name="Nature">
        <title>The genome of the seagrass Zostera marina reveals angiosperm adaptation to the sea.</title>
        <authorList>
            <person name="Olsen J.L."/>
            <person name="Rouze P."/>
            <person name="Verhelst B."/>
            <person name="Lin Y.-C."/>
            <person name="Bayer T."/>
            <person name="Collen J."/>
            <person name="Dattolo E."/>
            <person name="De Paoli E."/>
            <person name="Dittami S."/>
            <person name="Maumus F."/>
            <person name="Michel G."/>
            <person name="Kersting A."/>
            <person name="Lauritano C."/>
            <person name="Lohaus R."/>
            <person name="Toepel M."/>
            <person name="Tonon T."/>
            <person name="Vanneste K."/>
            <person name="Amirebrahimi M."/>
            <person name="Brakel J."/>
            <person name="Bostroem C."/>
            <person name="Chovatia M."/>
            <person name="Grimwood J."/>
            <person name="Jenkins J.W."/>
            <person name="Jueterbock A."/>
            <person name="Mraz A."/>
            <person name="Stam W.T."/>
            <person name="Tice H."/>
            <person name="Bornberg-Bauer E."/>
            <person name="Green P.J."/>
            <person name="Pearson G.A."/>
            <person name="Procaccini G."/>
            <person name="Duarte C.M."/>
            <person name="Schmutz J."/>
            <person name="Reusch T.B.H."/>
            <person name="Van de Peer Y."/>
        </authorList>
    </citation>
    <scope>NUCLEOTIDE SEQUENCE [LARGE SCALE GENOMIC DNA]</scope>
    <source>
        <strain evidence="9">cv. Finnish</strain>
    </source>
</reference>
<keyword evidence="4 6" id="KW-0862">Zinc</keyword>
<comment type="subcellular location">
    <subcellularLocation>
        <location evidence="6">Nucleus</location>
    </subcellularLocation>
</comment>
<dbReference type="AlphaFoldDB" id="A0A0K9P9E1"/>
<dbReference type="EMBL" id="LFYR01001020">
    <property type="protein sequence ID" value="KMZ65678.1"/>
    <property type="molecule type" value="Genomic_DNA"/>
</dbReference>
<name>A0A0K9P9E1_ZOSMR</name>
<organism evidence="8 9">
    <name type="scientific">Zostera marina</name>
    <name type="common">Eelgrass</name>
    <dbReference type="NCBI Taxonomy" id="29655"/>
    <lineage>
        <taxon>Eukaryota</taxon>
        <taxon>Viridiplantae</taxon>
        <taxon>Streptophyta</taxon>
        <taxon>Embryophyta</taxon>
        <taxon>Tracheophyta</taxon>
        <taxon>Spermatophyta</taxon>
        <taxon>Magnoliopsida</taxon>
        <taxon>Liliopsida</taxon>
        <taxon>Zosteraceae</taxon>
        <taxon>Zostera</taxon>
    </lineage>
</organism>
<evidence type="ECO:0000256" key="5">
    <source>
        <dbReference type="PROSITE-ProRule" id="PRU00325"/>
    </source>
</evidence>
<gene>
    <name evidence="8" type="ORF">ZOSMA_313G00280</name>
</gene>
<dbReference type="PROSITE" id="PS50966">
    <property type="entry name" value="ZF_SWIM"/>
    <property type="match status" value="1"/>
</dbReference>
<keyword evidence="9" id="KW-1185">Reference proteome</keyword>
<protein>
    <recommendedName>
        <fullName evidence="6">Protein FAR1-RELATED SEQUENCE</fullName>
    </recommendedName>
</protein>
<evidence type="ECO:0000259" key="7">
    <source>
        <dbReference type="PROSITE" id="PS50966"/>
    </source>
</evidence>
<evidence type="ECO:0000256" key="2">
    <source>
        <dbReference type="ARBA" id="ARBA00022723"/>
    </source>
</evidence>